<evidence type="ECO:0000256" key="15">
    <source>
        <dbReference type="ARBA" id="ARBA00023136"/>
    </source>
</evidence>
<reference evidence="19" key="1">
    <citation type="submission" date="2015-03" db="EMBL/GenBank/DDBJ databases">
        <authorList>
            <person name="Murphy D."/>
        </authorList>
    </citation>
    <scope>NUCLEOTIDE SEQUENCE</scope>
</reference>
<proteinExistence type="inferred from homology"/>
<feature type="transmembrane region" description="Helical" evidence="17">
    <location>
        <begin position="63"/>
        <end position="86"/>
    </location>
</feature>
<feature type="transmembrane region" description="Helical" evidence="17">
    <location>
        <begin position="306"/>
        <end position="331"/>
    </location>
</feature>
<evidence type="ECO:0000256" key="2">
    <source>
        <dbReference type="ARBA" id="ARBA00007012"/>
    </source>
</evidence>
<evidence type="ECO:0000256" key="9">
    <source>
        <dbReference type="ARBA" id="ARBA00022967"/>
    </source>
</evidence>
<keyword evidence="5" id="KW-0813">Transport</keyword>
<name>A0A0R8SP43_9BIVA</name>
<feature type="transmembrane region" description="Helical" evidence="17">
    <location>
        <begin position="118"/>
        <end position="139"/>
    </location>
</feature>
<dbReference type="InterPro" id="IPR001750">
    <property type="entry name" value="ND/Mrp_TM"/>
</dbReference>
<keyword evidence="11 17" id="KW-1133">Transmembrane helix</keyword>
<keyword evidence="6 17" id="KW-0679">Respiratory chain</keyword>
<keyword evidence="9 17" id="KW-1278">Translocase</keyword>
<evidence type="ECO:0000256" key="10">
    <source>
        <dbReference type="ARBA" id="ARBA00022982"/>
    </source>
</evidence>
<dbReference type="PRINTS" id="PR01436">
    <property type="entry name" value="NADHDHGNASE2"/>
</dbReference>
<keyword evidence="8 17" id="KW-0999">Mitochondrion inner membrane</keyword>
<geneLocation type="mitochondrion" evidence="19"/>
<feature type="transmembrane region" description="Helical" evidence="17">
    <location>
        <begin position="92"/>
        <end position="111"/>
    </location>
</feature>
<evidence type="ECO:0000256" key="3">
    <source>
        <dbReference type="ARBA" id="ARBA00012944"/>
    </source>
</evidence>
<evidence type="ECO:0000313" key="19">
    <source>
        <dbReference type="EMBL" id="AKZ29885.1"/>
    </source>
</evidence>
<dbReference type="GO" id="GO:0008137">
    <property type="term" value="F:NADH dehydrogenase (ubiquinone) activity"/>
    <property type="evidence" value="ECO:0007669"/>
    <property type="project" value="UniProtKB-EC"/>
</dbReference>
<evidence type="ECO:0000256" key="11">
    <source>
        <dbReference type="ARBA" id="ARBA00022989"/>
    </source>
</evidence>
<keyword evidence="14 17" id="KW-0496">Mitochondrion</keyword>
<keyword evidence="12 17" id="KW-0520">NAD</keyword>
<accession>A0A0R8SP43</accession>
<comment type="subcellular location">
    <subcellularLocation>
        <location evidence="1 17">Mitochondrion inner membrane</location>
        <topology evidence="1 17">Multi-pass membrane protein</topology>
    </subcellularLocation>
</comment>
<feature type="transmembrane region" description="Helical" evidence="17">
    <location>
        <begin position="235"/>
        <end position="251"/>
    </location>
</feature>
<evidence type="ECO:0000256" key="5">
    <source>
        <dbReference type="ARBA" id="ARBA00022448"/>
    </source>
</evidence>
<keyword evidence="13 17" id="KW-0830">Ubiquinone</keyword>
<keyword evidence="10 17" id="KW-0249">Electron transport</keyword>
<comment type="similarity">
    <text evidence="2 17">Belongs to the complex I subunit 2 family.</text>
</comment>
<evidence type="ECO:0000256" key="7">
    <source>
        <dbReference type="ARBA" id="ARBA00022692"/>
    </source>
</evidence>
<evidence type="ECO:0000256" key="6">
    <source>
        <dbReference type="ARBA" id="ARBA00022660"/>
    </source>
</evidence>
<dbReference type="InterPro" id="IPR003917">
    <property type="entry name" value="NADH_UbQ_OxRdtase_chain2"/>
</dbReference>
<comment type="catalytic activity">
    <reaction evidence="16 17">
        <text>a ubiquinone + NADH + 5 H(+)(in) = a ubiquinol + NAD(+) + 4 H(+)(out)</text>
        <dbReference type="Rhea" id="RHEA:29091"/>
        <dbReference type="Rhea" id="RHEA-COMP:9565"/>
        <dbReference type="Rhea" id="RHEA-COMP:9566"/>
        <dbReference type="ChEBI" id="CHEBI:15378"/>
        <dbReference type="ChEBI" id="CHEBI:16389"/>
        <dbReference type="ChEBI" id="CHEBI:17976"/>
        <dbReference type="ChEBI" id="CHEBI:57540"/>
        <dbReference type="ChEBI" id="CHEBI:57945"/>
        <dbReference type="EC" id="7.1.1.2"/>
    </reaction>
</comment>
<evidence type="ECO:0000256" key="1">
    <source>
        <dbReference type="ARBA" id="ARBA00004448"/>
    </source>
</evidence>
<evidence type="ECO:0000259" key="18">
    <source>
        <dbReference type="Pfam" id="PF00361"/>
    </source>
</evidence>
<keyword evidence="7 17" id="KW-0812">Transmembrane</keyword>
<evidence type="ECO:0000256" key="14">
    <source>
        <dbReference type="ARBA" id="ARBA00023128"/>
    </source>
</evidence>
<protein>
    <recommendedName>
        <fullName evidence="4 17">NADH-ubiquinone oxidoreductase chain 2</fullName>
        <ecNumber evidence="3 17">7.1.1.2</ecNumber>
    </recommendedName>
</protein>
<organism evidence="19">
    <name type="scientific">Geloina coaxans</name>
    <dbReference type="NCBI Taxonomy" id="499929"/>
    <lineage>
        <taxon>Eukaryota</taxon>
        <taxon>Metazoa</taxon>
        <taxon>Spiralia</taxon>
        <taxon>Lophotrochozoa</taxon>
        <taxon>Mollusca</taxon>
        <taxon>Bivalvia</taxon>
        <taxon>Autobranchia</taxon>
        <taxon>Heteroconchia</taxon>
        <taxon>Euheterodonta</taxon>
        <taxon>Imparidentia</taxon>
        <taxon>Neoheterodontei</taxon>
        <taxon>Venerida</taxon>
        <taxon>Cyrenoidea</taxon>
        <taxon>Cyrenidae</taxon>
        <taxon>Geloina</taxon>
    </lineage>
</organism>
<evidence type="ECO:0000256" key="8">
    <source>
        <dbReference type="ARBA" id="ARBA00022792"/>
    </source>
</evidence>
<evidence type="ECO:0000256" key="4">
    <source>
        <dbReference type="ARBA" id="ARBA00021008"/>
    </source>
</evidence>
<dbReference type="Pfam" id="PF00361">
    <property type="entry name" value="Proton_antipo_M"/>
    <property type="match status" value="1"/>
</dbReference>
<evidence type="ECO:0000256" key="13">
    <source>
        <dbReference type="ARBA" id="ARBA00023075"/>
    </source>
</evidence>
<dbReference type="EC" id="7.1.1.2" evidence="3 17"/>
<evidence type="ECO:0000256" key="12">
    <source>
        <dbReference type="ARBA" id="ARBA00023027"/>
    </source>
</evidence>
<gene>
    <name evidence="19" type="primary">ND2</name>
</gene>
<feature type="transmembrane region" description="Helical" evidence="17">
    <location>
        <begin position="32"/>
        <end position="51"/>
    </location>
</feature>
<dbReference type="PANTHER" id="PTHR46552:SF1">
    <property type="entry name" value="NADH-UBIQUINONE OXIDOREDUCTASE CHAIN 2"/>
    <property type="match status" value="1"/>
</dbReference>
<dbReference type="GO" id="GO:0005743">
    <property type="term" value="C:mitochondrial inner membrane"/>
    <property type="evidence" value="ECO:0007669"/>
    <property type="project" value="UniProtKB-SubCell"/>
</dbReference>
<dbReference type="AlphaFoldDB" id="A0A0R8SP43"/>
<comment type="function">
    <text evidence="17">Core subunit of the mitochondrial membrane respiratory chain NADH dehydrogenase (Complex I) which catalyzes electron transfer from NADH through the respiratory chain, using ubiquinone as an electron acceptor. Essential for the catalytic activity and assembly of complex I.</text>
</comment>
<dbReference type="GO" id="GO:0006120">
    <property type="term" value="P:mitochondrial electron transport, NADH to ubiquinone"/>
    <property type="evidence" value="ECO:0007669"/>
    <property type="project" value="InterPro"/>
</dbReference>
<sequence length="332" mass="37527">MVFSFFFSLSNLLSFMVMILGILWSLESVGVFGLWIGMELSFFGVIGILGSSSIDESECLVKYFVVQVVGSMFVMVFLMLILSGLFEWFVELVLLVGLSVKLGLFPFHFWVPSVSSGLSWGGCIVVLIIQKLIPLWFFVNFCLFGFFLSLVEFSCMMTCLIGCVGGLMILHYRVLLSYSSLNHLGFMVILSIVDVYGLLMYFIVYFLINVFLMVSLWVMSVYSFFDFLKNKMGSVWVSVYLLSLGGVPPFLGSFLKVVFLLVCFNFFPLVCVIMLFSSAVGLYFYMTFFLSIYFSLGSVWDLNLKVVDFLGVISLLVNVVFSLVMFLFVGLM</sequence>
<dbReference type="InterPro" id="IPR050175">
    <property type="entry name" value="Complex_I_Subunit_2"/>
</dbReference>
<evidence type="ECO:0000256" key="16">
    <source>
        <dbReference type="ARBA" id="ARBA00049551"/>
    </source>
</evidence>
<keyword evidence="15 17" id="KW-0472">Membrane</keyword>
<evidence type="ECO:0000256" key="17">
    <source>
        <dbReference type="RuleBase" id="RU003403"/>
    </source>
</evidence>
<feature type="transmembrane region" description="Helical" evidence="17">
    <location>
        <begin position="145"/>
        <end position="172"/>
    </location>
</feature>
<feature type="domain" description="NADH:quinone oxidoreductase/Mrp antiporter transmembrane" evidence="18">
    <location>
        <begin position="32"/>
        <end position="278"/>
    </location>
</feature>
<dbReference type="PANTHER" id="PTHR46552">
    <property type="entry name" value="NADH-UBIQUINONE OXIDOREDUCTASE CHAIN 2"/>
    <property type="match status" value="1"/>
</dbReference>
<dbReference type="EMBL" id="KP999913">
    <property type="protein sequence ID" value="AKZ29885.1"/>
    <property type="molecule type" value="Genomic_DNA"/>
</dbReference>
<feature type="transmembrane region" description="Helical" evidence="17">
    <location>
        <begin position="5"/>
        <end position="26"/>
    </location>
</feature>